<accession>A0A919V555</accession>
<gene>
    <name evidence="1" type="ORF">Ssi02_06970</name>
</gene>
<keyword evidence="2" id="KW-1185">Reference proteome</keyword>
<organism evidence="1 2">
    <name type="scientific">Sinosporangium siamense</name>
    <dbReference type="NCBI Taxonomy" id="1367973"/>
    <lineage>
        <taxon>Bacteria</taxon>
        <taxon>Bacillati</taxon>
        <taxon>Actinomycetota</taxon>
        <taxon>Actinomycetes</taxon>
        <taxon>Streptosporangiales</taxon>
        <taxon>Streptosporangiaceae</taxon>
        <taxon>Sinosporangium</taxon>
    </lineage>
</organism>
<dbReference type="EMBL" id="BOOW01000006">
    <property type="protein sequence ID" value="GII90466.1"/>
    <property type="molecule type" value="Genomic_DNA"/>
</dbReference>
<protein>
    <submittedName>
        <fullName evidence="1">Uncharacterized protein</fullName>
    </submittedName>
</protein>
<reference evidence="1" key="1">
    <citation type="submission" date="2021-01" db="EMBL/GenBank/DDBJ databases">
        <title>Whole genome shotgun sequence of Sinosporangium siamense NBRC 109515.</title>
        <authorList>
            <person name="Komaki H."/>
            <person name="Tamura T."/>
        </authorList>
    </citation>
    <scope>NUCLEOTIDE SEQUENCE</scope>
    <source>
        <strain evidence="1">NBRC 109515</strain>
    </source>
</reference>
<proteinExistence type="predicted"/>
<sequence>MGASMTVRLPEWGNEHRLMVLLETPQVRTLIARYDADSDWAMSAEEFLLPAKILFGGPMSNSLGKKLGVKSRRSSAEQFSLPVGSVLVAVMCSLAQRGLNMTEFDQQEAGCRVKATIPSSWRTFGGTLAVDVTSSPNGSTVACETLFEGQFYTWGADKKAVRTLYADIPTMAAEQASA</sequence>
<dbReference type="Proteomes" id="UP000606172">
    <property type="component" value="Unassembled WGS sequence"/>
</dbReference>
<evidence type="ECO:0000313" key="1">
    <source>
        <dbReference type="EMBL" id="GII90466.1"/>
    </source>
</evidence>
<comment type="caution">
    <text evidence="1">The sequence shown here is derived from an EMBL/GenBank/DDBJ whole genome shotgun (WGS) entry which is preliminary data.</text>
</comment>
<name>A0A919V555_9ACTN</name>
<evidence type="ECO:0000313" key="2">
    <source>
        <dbReference type="Proteomes" id="UP000606172"/>
    </source>
</evidence>
<dbReference type="AlphaFoldDB" id="A0A919V555"/>